<dbReference type="Proteomes" id="UP000237105">
    <property type="component" value="Unassembled WGS sequence"/>
</dbReference>
<accession>A0A2P5C7L4</accession>
<organism evidence="2 3">
    <name type="scientific">Parasponia andersonii</name>
    <name type="common">Sponia andersonii</name>
    <dbReference type="NCBI Taxonomy" id="3476"/>
    <lineage>
        <taxon>Eukaryota</taxon>
        <taxon>Viridiplantae</taxon>
        <taxon>Streptophyta</taxon>
        <taxon>Embryophyta</taxon>
        <taxon>Tracheophyta</taxon>
        <taxon>Spermatophyta</taxon>
        <taxon>Magnoliopsida</taxon>
        <taxon>eudicotyledons</taxon>
        <taxon>Gunneridae</taxon>
        <taxon>Pentapetalae</taxon>
        <taxon>rosids</taxon>
        <taxon>fabids</taxon>
        <taxon>Rosales</taxon>
        <taxon>Cannabaceae</taxon>
        <taxon>Parasponia</taxon>
    </lineage>
</organism>
<name>A0A2P5C7L4_PARAD</name>
<evidence type="ECO:0000313" key="2">
    <source>
        <dbReference type="EMBL" id="PON57001.1"/>
    </source>
</evidence>
<reference evidence="3" key="1">
    <citation type="submission" date="2016-06" db="EMBL/GenBank/DDBJ databases">
        <title>Parallel loss of symbiosis genes in relatives of nitrogen-fixing non-legume Parasponia.</title>
        <authorList>
            <person name="Van Velzen R."/>
            <person name="Holmer R."/>
            <person name="Bu F."/>
            <person name="Rutten L."/>
            <person name="Van Zeijl A."/>
            <person name="Liu W."/>
            <person name="Santuari L."/>
            <person name="Cao Q."/>
            <person name="Sharma T."/>
            <person name="Shen D."/>
            <person name="Roswanjaya Y."/>
            <person name="Wardhani T."/>
            <person name="Kalhor M.S."/>
            <person name="Jansen J."/>
            <person name="Van den Hoogen J."/>
            <person name="Gungor B."/>
            <person name="Hartog M."/>
            <person name="Hontelez J."/>
            <person name="Verver J."/>
            <person name="Yang W.-C."/>
            <person name="Schijlen E."/>
            <person name="Repin R."/>
            <person name="Schilthuizen M."/>
            <person name="Schranz E."/>
            <person name="Heidstra R."/>
            <person name="Miyata K."/>
            <person name="Fedorova E."/>
            <person name="Kohlen W."/>
            <person name="Bisseling T."/>
            <person name="Smit S."/>
            <person name="Geurts R."/>
        </authorList>
    </citation>
    <scope>NUCLEOTIDE SEQUENCE [LARGE SCALE GENOMIC DNA]</scope>
    <source>
        <strain evidence="3">cv. WU1-14</strain>
    </source>
</reference>
<dbReference type="AlphaFoldDB" id="A0A2P5C7L4"/>
<sequence>MRFCQMCVQGQAVLTERRFAQISLLTDCSSRRRQKSGHGSIEEITGISARDGSHPRLSDLFKTRGRLAKNRSNSEHTKNVRDWKEVFDVAVSGSILSPVSPDPDDDRLTEWCNRWPQYPPELS</sequence>
<dbReference type="EMBL" id="JXTB01000164">
    <property type="protein sequence ID" value="PON57001.1"/>
    <property type="molecule type" value="Genomic_DNA"/>
</dbReference>
<dbReference type="OrthoDB" id="1731652at2759"/>
<keyword evidence="3" id="KW-1185">Reference proteome</keyword>
<protein>
    <submittedName>
        <fullName evidence="2">Uncharacterized protein</fullName>
    </submittedName>
</protein>
<evidence type="ECO:0000313" key="3">
    <source>
        <dbReference type="Proteomes" id="UP000237105"/>
    </source>
</evidence>
<evidence type="ECO:0000256" key="1">
    <source>
        <dbReference type="SAM" id="MobiDB-lite"/>
    </source>
</evidence>
<comment type="caution">
    <text evidence="2">The sequence shown here is derived from an EMBL/GenBank/DDBJ whole genome shotgun (WGS) entry which is preliminary data.</text>
</comment>
<feature type="region of interest" description="Disordered" evidence="1">
    <location>
        <begin position="32"/>
        <end position="57"/>
    </location>
</feature>
<gene>
    <name evidence="2" type="ORF">PanWU01x14_177310</name>
</gene>
<proteinExistence type="predicted"/>
<feature type="region of interest" description="Disordered" evidence="1">
    <location>
        <begin position="95"/>
        <end position="123"/>
    </location>
</feature>